<gene>
    <name evidence="3" type="ORF">HYPSUDRAFT_200545</name>
</gene>
<reference evidence="4" key="1">
    <citation type="submission" date="2014-04" db="EMBL/GenBank/DDBJ databases">
        <title>Evolutionary Origins and Diversification of the Mycorrhizal Mutualists.</title>
        <authorList>
            <consortium name="DOE Joint Genome Institute"/>
            <consortium name="Mycorrhizal Genomics Consortium"/>
            <person name="Kohler A."/>
            <person name="Kuo A."/>
            <person name="Nagy L.G."/>
            <person name="Floudas D."/>
            <person name="Copeland A."/>
            <person name="Barry K.W."/>
            <person name="Cichocki N."/>
            <person name="Veneault-Fourrey C."/>
            <person name="LaButti K."/>
            <person name="Lindquist E.A."/>
            <person name="Lipzen A."/>
            <person name="Lundell T."/>
            <person name="Morin E."/>
            <person name="Murat C."/>
            <person name="Riley R."/>
            <person name="Ohm R."/>
            <person name="Sun H."/>
            <person name="Tunlid A."/>
            <person name="Henrissat B."/>
            <person name="Grigoriev I.V."/>
            <person name="Hibbett D.S."/>
            <person name="Martin F."/>
        </authorList>
    </citation>
    <scope>NUCLEOTIDE SEQUENCE [LARGE SCALE GENOMIC DNA]</scope>
    <source>
        <strain evidence="4">FD-334 SS-4</strain>
    </source>
</reference>
<evidence type="ECO:0000313" key="4">
    <source>
        <dbReference type="Proteomes" id="UP000054270"/>
    </source>
</evidence>
<dbReference type="Pfam" id="PF20149">
    <property type="entry name" value="DUF6532"/>
    <property type="match status" value="1"/>
</dbReference>
<organism evidence="3 4">
    <name type="scientific">Hypholoma sublateritium (strain FD-334 SS-4)</name>
    <dbReference type="NCBI Taxonomy" id="945553"/>
    <lineage>
        <taxon>Eukaryota</taxon>
        <taxon>Fungi</taxon>
        <taxon>Dikarya</taxon>
        <taxon>Basidiomycota</taxon>
        <taxon>Agaricomycotina</taxon>
        <taxon>Agaricomycetes</taxon>
        <taxon>Agaricomycetidae</taxon>
        <taxon>Agaricales</taxon>
        <taxon>Agaricineae</taxon>
        <taxon>Strophariaceae</taxon>
        <taxon>Hypholoma</taxon>
    </lineage>
</organism>
<dbReference type="Proteomes" id="UP000054270">
    <property type="component" value="Unassembled WGS sequence"/>
</dbReference>
<feature type="compositionally biased region" description="Acidic residues" evidence="1">
    <location>
        <begin position="82"/>
        <end position="98"/>
    </location>
</feature>
<dbReference type="InterPro" id="IPR045341">
    <property type="entry name" value="DUF6532"/>
</dbReference>
<dbReference type="OrthoDB" id="3244572at2759"/>
<feature type="compositionally biased region" description="Basic and acidic residues" evidence="1">
    <location>
        <begin position="51"/>
        <end position="60"/>
    </location>
</feature>
<dbReference type="OMA" id="CINEWAD"/>
<feature type="region of interest" description="Disordered" evidence="1">
    <location>
        <begin position="1"/>
        <end position="236"/>
    </location>
</feature>
<evidence type="ECO:0000313" key="3">
    <source>
        <dbReference type="EMBL" id="KJA24682.1"/>
    </source>
</evidence>
<keyword evidence="4" id="KW-1185">Reference proteome</keyword>
<name>A0A0D2LBW9_HYPSF</name>
<feature type="compositionally biased region" description="Low complexity" evidence="1">
    <location>
        <begin position="185"/>
        <end position="197"/>
    </location>
</feature>
<feature type="compositionally biased region" description="Polar residues" evidence="1">
    <location>
        <begin position="101"/>
        <end position="113"/>
    </location>
</feature>
<protein>
    <recommendedName>
        <fullName evidence="2">DUF6532 domain-containing protein</fullName>
    </recommendedName>
</protein>
<evidence type="ECO:0000256" key="1">
    <source>
        <dbReference type="SAM" id="MobiDB-lite"/>
    </source>
</evidence>
<dbReference type="EMBL" id="KN817536">
    <property type="protein sequence ID" value="KJA24682.1"/>
    <property type="molecule type" value="Genomic_DNA"/>
</dbReference>
<dbReference type="AlphaFoldDB" id="A0A0D2LBW9"/>
<sequence>MPSKSSTNKRSKGEESSSASDDDDEPITTSKRKAKPSRKQAQIDEDGLAADQRKMEQLKKDIRKRQKLLKEARAKEASNKDDSDDDEDADRPESEDDSPSVANSMGGLSSSIRSLPATSSGASGTAAISRAPLRRTGAAAAKGPVQAPRVPANAFKSLPASNVPSNKNDSDLALSSEPPQPPSSASPSEGARSSSPGLAAQPQPIGPPTRQAEAGQDIPKPSLHREGAVVNPKKPKAGDFEDIVEALILRASFQYEAFISTKNAYPDTALRRKWAIKAWKSANVNAEENYAMNPTINSLIQQRGSRIRGQAVSTIRGLVATVYGFKKSSSDRDVIANQKLAQQLKPASGATFHYQNPQTASRFGEHKIISRSIEAVWFKDASSHGAVFQDLFNPIPLETIVFVLTVIDFCIDQWSTGKFMKAKMWETNVIERHAAYRLDVAEWNGLNEAVIGGIRKKLYVRASRNTGISELAPAQKMLVGTALERAKGDLDGWTGDTDSEIEDMDD</sequence>
<feature type="domain" description="DUF6532" evidence="2">
    <location>
        <begin position="252"/>
        <end position="433"/>
    </location>
</feature>
<feature type="compositionally biased region" description="Basic and acidic residues" evidence="1">
    <location>
        <begin position="68"/>
        <end position="81"/>
    </location>
</feature>
<proteinExistence type="predicted"/>
<feature type="compositionally biased region" description="Low complexity" evidence="1">
    <location>
        <begin position="117"/>
        <end position="129"/>
    </location>
</feature>
<accession>A0A0D2LBW9</accession>
<dbReference type="STRING" id="945553.A0A0D2LBW9"/>
<evidence type="ECO:0000259" key="2">
    <source>
        <dbReference type="Pfam" id="PF20149"/>
    </source>
</evidence>